<evidence type="ECO:0000313" key="3">
    <source>
        <dbReference type="EMBL" id="CAL6016848.1"/>
    </source>
</evidence>
<dbReference type="AlphaFoldDB" id="A0AA86U4P2"/>
<evidence type="ECO:0000313" key="2">
    <source>
        <dbReference type="EMBL" id="CAI9940689.1"/>
    </source>
</evidence>
<evidence type="ECO:0000313" key="4">
    <source>
        <dbReference type="Proteomes" id="UP001642409"/>
    </source>
</evidence>
<comment type="caution">
    <text evidence="2">The sequence shown here is derived from an EMBL/GenBank/DDBJ whole genome shotgun (WGS) entry which is preliminary data.</text>
</comment>
<proteinExistence type="predicted"/>
<keyword evidence="1" id="KW-0175">Coiled coil</keyword>
<accession>A0AA86U4P2</accession>
<reference evidence="3 4" key="2">
    <citation type="submission" date="2024-07" db="EMBL/GenBank/DDBJ databases">
        <authorList>
            <person name="Akdeniz Z."/>
        </authorList>
    </citation>
    <scope>NUCLEOTIDE SEQUENCE [LARGE SCALE GENOMIC DNA]</scope>
</reference>
<keyword evidence="4" id="KW-1185">Reference proteome</keyword>
<protein>
    <submittedName>
        <fullName evidence="3">Hypothetical_protein</fullName>
    </submittedName>
</protein>
<feature type="coiled-coil region" evidence="1">
    <location>
        <begin position="93"/>
        <end position="120"/>
    </location>
</feature>
<sequence>MMTCKGDLQIVQHPYNDDFSDLFIYKQLELGCSGLQLKRELLIDLFGEEFPNQLKLCYDSFIQDQIDRFPVYMQNCNSLLPFKVLFQFQTKQCIEKYEQIQNLISKINNLEQNLNLKLEAVSQRINVAASQFLLLNSELSQ</sequence>
<reference evidence="2" key="1">
    <citation type="submission" date="2023-06" db="EMBL/GenBank/DDBJ databases">
        <authorList>
            <person name="Kurt Z."/>
        </authorList>
    </citation>
    <scope>NUCLEOTIDE SEQUENCE</scope>
</reference>
<dbReference type="EMBL" id="CATOUU010000681">
    <property type="protein sequence ID" value="CAI9940689.1"/>
    <property type="molecule type" value="Genomic_DNA"/>
</dbReference>
<dbReference type="EMBL" id="CAXDID020000077">
    <property type="protein sequence ID" value="CAL6016848.1"/>
    <property type="molecule type" value="Genomic_DNA"/>
</dbReference>
<organism evidence="2">
    <name type="scientific">Hexamita inflata</name>
    <dbReference type="NCBI Taxonomy" id="28002"/>
    <lineage>
        <taxon>Eukaryota</taxon>
        <taxon>Metamonada</taxon>
        <taxon>Diplomonadida</taxon>
        <taxon>Hexamitidae</taxon>
        <taxon>Hexamitinae</taxon>
        <taxon>Hexamita</taxon>
    </lineage>
</organism>
<name>A0AA86U4P2_9EUKA</name>
<gene>
    <name evidence="3" type="ORF">HINF_LOCUS25704</name>
    <name evidence="2" type="ORF">HINF_LOCUS28334</name>
</gene>
<evidence type="ECO:0000256" key="1">
    <source>
        <dbReference type="SAM" id="Coils"/>
    </source>
</evidence>
<dbReference type="Proteomes" id="UP001642409">
    <property type="component" value="Unassembled WGS sequence"/>
</dbReference>